<keyword evidence="9" id="KW-0496">Mitochondrion</keyword>
<keyword evidence="6" id="KW-1000">Mitochondrion outer membrane</keyword>
<evidence type="ECO:0000256" key="1">
    <source>
        <dbReference type="ARBA" id="ARBA00003450"/>
    </source>
</evidence>
<dbReference type="GO" id="GO:0045040">
    <property type="term" value="P:protein insertion into mitochondrial outer membrane"/>
    <property type="evidence" value="ECO:0007669"/>
    <property type="project" value="InterPro"/>
</dbReference>
<keyword evidence="4" id="KW-0813">Transport</keyword>
<keyword evidence="7" id="KW-0653">Protein transport</keyword>
<reference evidence="13" key="2">
    <citation type="submission" date="2020-08" db="EMBL/GenBank/DDBJ databases">
        <title>Plant Genome Project.</title>
        <authorList>
            <person name="Zhang R.-G."/>
        </authorList>
    </citation>
    <scope>NUCLEOTIDE SEQUENCE</scope>
    <source>
        <strain evidence="13">Huo1</strain>
        <tissue evidence="13">Leaf</tissue>
    </source>
</reference>
<dbReference type="InterPro" id="IPR010547">
    <property type="entry name" value="TOM20_imprt_rcpt"/>
</dbReference>
<dbReference type="AlphaFoldDB" id="A0A8X9ABZ7"/>
<accession>A0A8X9ABZ7</accession>
<evidence type="ECO:0000256" key="6">
    <source>
        <dbReference type="ARBA" id="ARBA00022787"/>
    </source>
</evidence>
<dbReference type="GO" id="GO:0005742">
    <property type="term" value="C:mitochondrial outer membrane translocase complex"/>
    <property type="evidence" value="ECO:0007669"/>
    <property type="project" value="InterPro"/>
</dbReference>
<evidence type="ECO:0000256" key="5">
    <source>
        <dbReference type="ARBA" id="ARBA00022692"/>
    </source>
</evidence>
<organism evidence="13">
    <name type="scientific">Salvia splendens</name>
    <name type="common">Scarlet sage</name>
    <dbReference type="NCBI Taxonomy" id="180675"/>
    <lineage>
        <taxon>Eukaryota</taxon>
        <taxon>Viridiplantae</taxon>
        <taxon>Streptophyta</taxon>
        <taxon>Embryophyta</taxon>
        <taxon>Tracheophyta</taxon>
        <taxon>Spermatophyta</taxon>
        <taxon>Magnoliopsida</taxon>
        <taxon>eudicotyledons</taxon>
        <taxon>Gunneridae</taxon>
        <taxon>Pentapetalae</taxon>
        <taxon>asterids</taxon>
        <taxon>lamiids</taxon>
        <taxon>Lamiales</taxon>
        <taxon>Lamiaceae</taxon>
        <taxon>Nepetoideae</taxon>
        <taxon>Mentheae</taxon>
        <taxon>Salviinae</taxon>
        <taxon>Salvia</taxon>
        <taxon>Salvia subgen. Calosphace</taxon>
        <taxon>core Calosphace</taxon>
    </lineage>
</organism>
<keyword evidence="8 12" id="KW-1133">Transmembrane helix</keyword>
<evidence type="ECO:0000256" key="2">
    <source>
        <dbReference type="ARBA" id="ARBA00004572"/>
    </source>
</evidence>
<protein>
    <recommendedName>
        <fullName evidence="15">Mitochondrial import receptor subunit TOM20</fullName>
    </recommendedName>
</protein>
<evidence type="ECO:0000256" key="7">
    <source>
        <dbReference type="ARBA" id="ARBA00022927"/>
    </source>
</evidence>
<proteinExistence type="inferred from homology"/>
<evidence type="ECO:0008006" key="15">
    <source>
        <dbReference type="Google" id="ProtNLM"/>
    </source>
</evidence>
<dbReference type="OrthoDB" id="1056333at2759"/>
<sequence length="206" mass="22863">MELPNDFDRLLFFEHARRTAEATYAKNPSDADNLTRWGGVLLELSQFQNGPESKEMVQDAIDKLEKALVIDPSKHDALWCLGNAYTSSAFLIPELEEARVYFDKATQHFEQAFELEPTNELYKKSLEVTSKAPELHVEIHKHGGLGQQAMAGAPASSSASTKQQSTKTSKSSDLNYDIFGWVILAVGIIAWVGFAKSNMPPPPPPR</sequence>
<dbReference type="Pfam" id="PF06552">
    <property type="entry name" value="TOM20_plant"/>
    <property type="match status" value="1"/>
</dbReference>
<evidence type="ECO:0000256" key="10">
    <source>
        <dbReference type="ARBA" id="ARBA00023136"/>
    </source>
</evidence>
<comment type="similarity">
    <text evidence="3">Belongs to the Tom20 family.</text>
</comment>
<evidence type="ECO:0000256" key="12">
    <source>
        <dbReference type="SAM" id="Phobius"/>
    </source>
</evidence>
<dbReference type="PANTHER" id="PTHR32409:SF3">
    <property type="entry name" value="MITOCHONDRIAL IMPORT RECEPTOR SUBUNIT TOM20-1-RELATED"/>
    <property type="match status" value="1"/>
</dbReference>
<feature type="region of interest" description="Disordered" evidence="11">
    <location>
        <begin position="147"/>
        <end position="167"/>
    </location>
</feature>
<evidence type="ECO:0000256" key="3">
    <source>
        <dbReference type="ARBA" id="ARBA00005792"/>
    </source>
</evidence>
<gene>
    <name evidence="13" type="ORF">SASPL_106721</name>
</gene>
<keyword evidence="14" id="KW-1185">Reference proteome</keyword>
<evidence type="ECO:0000256" key="9">
    <source>
        <dbReference type="ARBA" id="ARBA00023128"/>
    </source>
</evidence>
<feature type="compositionally biased region" description="Low complexity" evidence="11">
    <location>
        <begin position="149"/>
        <end position="167"/>
    </location>
</feature>
<comment type="caution">
    <text evidence="13">The sequence shown here is derived from an EMBL/GenBank/DDBJ whole genome shotgun (WGS) entry which is preliminary data.</text>
</comment>
<dbReference type="GO" id="GO:0015031">
    <property type="term" value="P:protein transport"/>
    <property type="evidence" value="ECO:0007669"/>
    <property type="project" value="UniProtKB-KW"/>
</dbReference>
<evidence type="ECO:0000313" key="14">
    <source>
        <dbReference type="Proteomes" id="UP000298416"/>
    </source>
</evidence>
<dbReference type="EMBL" id="PNBA02000002">
    <property type="protein sequence ID" value="KAG6435071.1"/>
    <property type="molecule type" value="Genomic_DNA"/>
</dbReference>
<dbReference type="PANTHER" id="PTHR32409">
    <property type="entry name" value="MITOCHONDRIAL IMPORT RECEPTOR SUBUNIT TOM20-1-RELATED"/>
    <property type="match status" value="1"/>
</dbReference>
<name>A0A8X9ABZ7_SALSN</name>
<dbReference type="Proteomes" id="UP000298416">
    <property type="component" value="Unassembled WGS sequence"/>
</dbReference>
<evidence type="ECO:0000256" key="4">
    <source>
        <dbReference type="ARBA" id="ARBA00022448"/>
    </source>
</evidence>
<reference evidence="13" key="1">
    <citation type="submission" date="2018-01" db="EMBL/GenBank/DDBJ databases">
        <authorList>
            <person name="Mao J.F."/>
        </authorList>
    </citation>
    <scope>NUCLEOTIDE SEQUENCE</scope>
    <source>
        <strain evidence="13">Huo1</strain>
        <tissue evidence="13">Leaf</tissue>
    </source>
</reference>
<dbReference type="SUPFAM" id="SSF48452">
    <property type="entry name" value="TPR-like"/>
    <property type="match status" value="1"/>
</dbReference>
<keyword evidence="10 12" id="KW-0472">Membrane</keyword>
<feature type="transmembrane region" description="Helical" evidence="12">
    <location>
        <begin position="174"/>
        <end position="194"/>
    </location>
</feature>
<comment type="function">
    <text evidence="1">Central component of the receptor complex responsible for the recognition and translocation of cytosolically synthesized mitochondrial preproteins. Together with TOM22 functions as the transit peptide receptor at the surface of the mitochondrion outer membrane and facilitates the movement of preproteins into the translocation pore.</text>
</comment>
<evidence type="ECO:0000256" key="11">
    <source>
        <dbReference type="SAM" id="MobiDB-lite"/>
    </source>
</evidence>
<dbReference type="InterPro" id="IPR011990">
    <property type="entry name" value="TPR-like_helical_dom_sf"/>
</dbReference>
<evidence type="ECO:0000313" key="13">
    <source>
        <dbReference type="EMBL" id="KAG6435071.1"/>
    </source>
</evidence>
<keyword evidence="5 12" id="KW-0812">Transmembrane</keyword>
<evidence type="ECO:0000256" key="8">
    <source>
        <dbReference type="ARBA" id="ARBA00022989"/>
    </source>
</evidence>
<dbReference type="Gene3D" id="1.25.40.10">
    <property type="entry name" value="Tetratricopeptide repeat domain"/>
    <property type="match status" value="1"/>
</dbReference>
<comment type="subcellular location">
    <subcellularLocation>
        <location evidence="2">Mitochondrion outer membrane</location>
        <topology evidence="2">Single-pass membrane protein</topology>
    </subcellularLocation>
</comment>